<protein>
    <recommendedName>
        <fullName evidence="6">Zn(2)-C6 fungal-type domain-containing protein</fullName>
    </recommendedName>
</protein>
<reference evidence="7" key="2">
    <citation type="journal article" date="2023" name="IMA Fungus">
        <title>Comparative genomic study of the Penicillium genus elucidates a diverse pangenome and 15 lateral gene transfer events.</title>
        <authorList>
            <person name="Petersen C."/>
            <person name="Sorensen T."/>
            <person name="Nielsen M.R."/>
            <person name="Sondergaard T.E."/>
            <person name="Sorensen J.L."/>
            <person name="Fitzpatrick D.A."/>
            <person name="Frisvad J.C."/>
            <person name="Nielsen K.L."/>
        </authorList>
    </citation>
    <scope>NUCLEOTIDE SEQUENCE</scope>
    <source>
        <strain evidence="7">IBT 30069</strain>
    </source>
</reference>
<dbReference type="GO" id="GO:0003677">
    <property type="term" value="F:DNA binding"/>
    <property type="evidence" value="ECO:0007669"/>
    <property type="project" value="UniProtKB-KW"/>
</dbReference>
<reference evidence="7" key="1">
    <citation type="submission" date="2022-11" db="EMBL/GenBank/DDBJ databases">
        <authorList>
            <person name="Petersen C."/>
        </authorList>
    </citation>
    <scope>NUCLEOTIDE SEQUENCE</scope>
    <source>
        <strain evidence="7">IBT 30069</strain>
    </source>
</reference>
<feature type="domain" description="Zn(2)-C6 fungal-type" evidence="6">
    <location>
        <begin position="7"/>
        <end position="31"/>
    </location>
</feature>
<feature type="region of interest" description="Disordered" evidence="5">
    <location>
        <begin position="34"/>
        <end position="60"/>
    </location>
</feature>
<keyword evidence="3" id="KW-0804">Transcription</keyword>
<evidence type="ECO:0000256" key="2">
    <source>
        <dbReference type="ARBA" id="ARBA00023125"/>
    </source>
</evidence>
<dbReference type="OrthoDB" id="3546279at2759"/>
<name>A0A9W9KHF9_9EURO</name>
<evidence type="ECO:0000256" key="4">
    <source>
        <dbReference type="ARBA" id="ARBA00023242"/>
    </source>
</evidence>
<feature type="compositionally biased region" description="Polar residues" evidence="5">
    <location>
        <begin position="34"/>
        <end position="47"/>
    </location>
</feature>
<dbReference type="GO" id="GO:0008270">
    <property type="term" value="F:zinc ion binding"/>
    <property type="evidence" value="ECO:0007669"/>
    <property type="project" value="InterPro"/>
</dbReference>
<dbReference type="Proteomes" id="UP001149165">
    <property type="component" value="Unassembled WGS sequence"/>
</dbReference>
<dbReference type="CDD" id="cd00067">
    <property type="entry name" value="GAL4"/>
    <property type="match status" value="1"/>
</dbReference>
<sequence>MAPTGTQCDEKRPQCSHCNRHNIACEYPSLATRSYDPQHTRRSNTPVHRQHEGPRPDIAPHGGLAVLQLRLIHHWVTSTAATMSSAHIPAVHQVWSVVVPEMAFDYEPLLHTVLALSAAHRIILSPDEATTLRPIQHAYIDSSLRQHRPVTAQLDGSTSEAVCVNAILLSLYTIYLRSEPTSDAYEPPFLWLSVAHGIRTILKTVYGQLMGSDSKIKPFLLAKPMVFGGGLDMFKPPVDPFQSILEYERDIEDIDEETAEAYSQTTEYLGYLYTASQANEPEWVLRKIFFGFPPISPRRFTDLVTERRPRALVILAYLFALGKKVDNVWWFRGIPEREVRGINGIVPDNWKWAMFWPLNLISENPVVTPNGSTTSSA</sequence>
<dbReference type="AlphaFoldDB" id="A0A9W9KHF9"/>
<evidence type="ECO:0000256" key="5">
    <source>
        <dbReference type="SAM" id="MobiDB-lite"/>
    </source>
</evidence>
<dbReference type="Pfam" id="PF00172">
    <property type="entry name" value="Zn_clus"/>
    <property type="match status" value="1"/>
</dbReference>
<organism evidence="7 8">
    <name type="scientific">Penicillium angulare</name>
    <dbReference type="NCBI Taxonomy" id="116970"/>
    <lineage>
        <taxon>Eukaryota</taxon>
        <taxon>Fungi</taxon>
        <taxon>Dikarya</taxon>
        <taxon>Ascomycota</taxon>
        <taxon>Pezizomycotina</taxon>
        <taxon>Eurotiomycetes</taxon>
        <taxon>Eurotiomycetidae</taxon>
        <taxon>Eurotiales</taxon>
        <taxon>Aspergillaceae</taxon>
        <taxon>Penicillium</taxon>
    </lineage>
</organism>
<evidence type="ECO:0000256" key="1">
    <source>
        <dbReference type="ARBA" id="ARBA00023015"/>
    </source>
</evidence>
<keyword evidence="8" id="KW-1185">Reference proteome</keyword>
<keyword evidence="1" id="KW-0805">Transcription regulation</keyword>
<dbReference type="PANTHER" id="PTHR47657">
    <property type="entry name" value="STEROL REGULATORY ELEMENT-BINDING PROTEIN ECM22"/>
    <property type="match status" value="1"/>
</dbReference>
<proteinExistence type="predicted"/>
<dbReference type="EMBL" id="JAPQKH010000003">
    <property type="protein sequence ID" value="KAJ5106635.1"/>
    <property type="molecule type" value="Genomic_DNA"/>
</dbReference>
<evidence type="ECO:0000313" key="7">
    <source>
        <dbReference type="EMBL" id="KAJ5106635.1"/>
    </source>
</evidence>
<evidence type="ECO:0000259" key="6">
    <source>
        <dbReference type="Pfam" id="PF00172"/>
    </source>
</evidence>
<dbReference type="InterPro" id="IPR036864">
    <property type="entry name" value="Zn2-C6_fun-type_DNA-bd_sf"/>
</dbReference>
<dbReference type="InterPro" id="IPR001138">
    <property type="entry name" value="Zn2Cys6_DnaBD"/>
</dbReference>
<dbReference type="InterPro" id="IPR052400">
    <property type="entry name" value="Zn2-C6_fungal_TF"/>
</dbReference>
<keyword evidence="4" id="KW-0539">Nucleus</keyword>
<evidence type="ECO:0000256" key="3">
    <source>
        <dbReference type="ARBA" id="ARBA00023163"/>
    </source>
</evidence>
<accession>A0A9W9KHF9</accession>
<dbReference type="InterPro" id="IPR021858">
    <property type="entry name" value="Fun_TF"/>
</dbReference>
<dbReference type="Pfam" id="PF11951">
    <property type="entry name" value="Fungal_trans_2"/>
    <property type="match status" value="1"/>
</dbReference>
<dbReference type="SUPFAM" id="SSF57701">
    <property type="entry name" value="Zn2/Cys6 DNA-binding domain"/>
    <property type="match status" value="1"/>
</dbReference>
<gene>
    <name evidence="7" type="ORF">N7456_003310</name>
</gene>
<keyword evidence="2" id="KW-0238">DNA-binding</keyword>
<dbReference type="GO" id="GO:0000981">
    <property type="term" value="F:DNA-binding transcription factor activity, RNA polymerase II-specific"/>
    <property type="evidence" value="ECO:0007669"/>
    <property type="project" value="InterPro"/>
</dbReference>
<dbReference type="PANTHER" id="PTHR47657:SF14">
    <property type="entry name" value="ZN(2)-C6 FUNGAL-TYPE DOMAIN-CONTAINING PROTEIN"/>
    <property type="match status" value="1"/>
</dbReference>
<comment type="caution">
    <text evidence="7">The sequence shown here is derived from an EMBL/GenBank/DDBJ whole genome shotgun (WGS) entry which is preliminary data.</text>
</comment>
<evidence type="ECO:0000313" key="8">
    <source>
        <dbReference type="Proteomes" id="UP001149165"/>
    </source>
</evidence>